<dbReference type="RefSeq" id="WP_098502980.1">
    <property type="nucleotide sequence ID" value="NZ_PDJQ01000001.1"/>
</dbReference>
<reference evidence="1 2" key="1">
    <citation type="submission" date="2017-09" db="EMBL/GenBank/DDBJ databases">
        <title>Sequencing the genomes of two abundant thermophiles in Great Basin hot springs: Thermocrinis jamiesonii and novel Chloroflexi Thermoflexus hugenholtzii.</title>
        <authorList>
            <person name="Hedlund B."/>
        </authorList>
    </citation>
    <scope>NUCLEOTIDE SEQUENCE [LARGE SCALE GENOMIC DNA]</scope>
    <source>
        <strain evidence="1 2">G233</strain>
    </source>
</reference>
<organism evidence="1 2">
    <name type="scientific">Tepidiforma thermophila (strain KCTC 52669 / CGMCC 1.13589 / G233)</name>
    <dbReference type="NCBI Taxonomy" id="2761530"/>
    <lineage>
        <taxon>Bacteria</taxon>
        <taxon>Bacillati</taxon>
        <taxon>Chloroflexota</taxon>
        <taxon>Tepidiformia</taxon>
        <taxon>Tepidiformales</taxon>
        <taxon>Tepidiformaceae</taxon>
        <taxon>Tepidiforma</taxon>
    </lineage>
</organism>
<dbReference type="Proteomes" id="UP000223071">
    <property type="component" value="Unassembled WGS sequence"/>
</dbReference>
<comment type="caution">
    <text evidence="1">The sequence shown here is derived from an EMBL/GenBank/DDBJ whole genome shotgun (WGS) entry which is preliminary data.</text>
</comment>
<proteinExistence type="predicted"/>
<keyword evidence="2" id="KW-1185">Reference proteome</keyword>
<evidence type="ECO:0000313" key="1">
    <source>
        <dbReference type="EMBL" id="PFG73528.1"/>
    </source>
</evidence>
<sequence length="86" mass="9033">MPRPLAVTLYRAKGCGLCDRAEALLARLARDLPIAVSAVDIAGDPALEARYFLEIPVIEAGGRIIARAPIAEAALRAELEALLAAP</sequence>
<dbReference type="InterPro" id="IPR036249">
    <property type="entry name" value="Thioredoxin-like_sf"/>
</dbReference>
<gene>
    <name evidence="1" type="ORF">A9A59_0728</name>
</gene>
<evidence type="ECO:0000313" key="2">
    <source>
        <dbReference type="Proteomes" id="UP000223071"/>
    </source>
</evidence>
<name>A0A2A9HCN8_TEPT2</name>
<dbReference type="EMBL" id="PDJQ01000001">
    <property type="protein sequence ID" value="PFG73528.1"/>
    <property type="molecule type" value="Genomic_DNA"/>
</dbReference>
<dbReference type="Gene3D" id="3.40.30.10">
    <property type="entry name" value="Glutaredoxin"/>
    <property type="match status" value="1"/>
</dbReference>
<dbReference type="Pfam" id="PF05768">
    <property type="entry name" value="Glrx-like"/>
    <property type="match status" value="1"/>
</dbReference>
<dbReference type="AlphaFoldDB" id="A0A2A9HCN8"/>
<dbReference type="SUPFAM" id="SSF52833">
    <property type="entry name" value="Thioredoxin-like"/>
    <property type="match status" value="1"/>
</dbReference>
<accession>A0A2A9HCN8</accession>
<protein>
    <submittedName>
        <fullName evidence="1">Glutaredoxin</fullName>
    </submittedName>
</protein>
<dbReference type="InterPro" id="IPR008554">
    <property type="entry name" value="Glutaredoxin-like"/>
</dbReference>